<dbReference type="InterPro" id="IPR044492">
    <property type="entry name" value="P_typ_ATPase_HD_dom"/>
</dbReference>
<keyword evidence="4" id="KW-0597">Phosphoprotein</keyword>
<dbReference type="FunFam" id="3.40.1110.10:FF:000004">
    <property type="entry name" value="Plasma membrane ATPase"/>
    <property type="match status" value="1"/>
</dbReference>
<dbReference type="InterPro" id="IPR036412">
    <property type="entry name" value="HAD-like_sf"/>
</dbReference>
<dbReference type="GO" id="GO:0008553">
    <property type="term" value="F:P-type proton-exporting transporter activity"/>
    <property type="evidence" value="ECO:0007669"/>
    <property type="project" value="UniProtKB-UniRule"/>
</dbReference>
<keyword evidence="19" id="KW-1185">Reference proteome</keyword>
<comment type="similarity">
    <text evidence="2 16">Belongs to the cation transport ATPase (P-type) (TC 3.A.3) family. Type IIIA subfamily.</text>
</comment>
<dbReference type="InterPro" id="IPR023214">
    <property type="entry name" value="HAD_sf"/>
</dbReference>
<comment type="catalytic activity">
    <reaction evidence="15 16">
        <text>ATP + H2O + H(+)(in) = ADP + phosphate + 2 H(+)(out)</text>
        <dbReference type="Rhea" id="RHEA:20852"/>
        <dbReference type="ChEBI" id="CHEBI:15377"/>
        <dbReference type="ChEBI" id="CHEBI:15378"/>
        <dbReference type="ChEBI" id="CHEBI:30616"/>
        <dbReference type="ChEBI" id="CHEBI:43474"/>
        <dbReference type="ChEBI" id="CHEBI:456216"/>
        <dbReference type="EC" id="7.1.2.1"/>
    </reaction>
</comment>
<dbReference type="InterPro" id="IPR018303">
    <property type="entry name" value="ATPase_P-typ_P_site"/>
</dbReference>
<dbReference type="SFLD" id="SFLDF00027">
    <property type="entry name" value="p-type_atpase"/>
    <property type="match status" value="1"/>
</dbReference>
<protein>
    <recommendedName>
        <fullName evidence="16">Plasma membrane ATPase</fullName>
        <ecNumber evidence="16">7.1.2.1</ecNumber>
    </recommendedName>
</protein>
<dbReference type="InterPro" id="IPR023298">
    <property type="entry name" value="ATPase_P-typ_TM_dom_sf"/>
</dbReference>
<evidence type="ECO:0000256" key="16">
    <source>
        <dbReference type="RuleBase" id="RU362083"/>
    </source>
</evidence>
<comment type="subcellular location">
    <subcellularLocation>
        <location evidence="16">Cell membrane</location>
        <topology evidence="16">Multi-pass membrane protein</topology>
    </subcellularLocation>
    <subcellularLocation>
        <location evidence="1">Membrane</location>
        <topology evidence="1">Multi-pass membrane protein</topology>
    </subcellularLocation>
</comment>
<keyword evidence="3 16" id="KW-0813">Transport</keyword>
<dbReference type="NCBIfam" id="TIGR01494">
    <property type="entry name" value="ATPase_P-type"/>
    <property type="match status" value="2"/>
</dbReference>
<name>A0A7J7D5Y2_TRIWF</name>
<reference evidence="18 19" key="1">
    <citation type="journal article" date="2020" name="Nat. Commun.">
        <title>Genome of Tripterygium wilfordii and identification of cytochrome P450 involved in triptolide biosynthesis.</title>
        <authorList>
            <person name="Tu L."/>
            <person name="Su P."/>
            <person name="Zhang Z."/>
            <person name="Gao L."/>
            <person name="Wang J."/>
            <person name="Hu T."/>
            <person name="Zhou J."/>
            <person name="Zhang Y."/>
            <person name="Zhao Y."/>
            <person name="Liu Y."/>
            <person name="Song Y."/>
            <person name="Tong Y."/>
            <person name="Lu Y."/>
            <person name="Yang J."/>
            <person name="Xu C."/>
            <person name="Jia M."/>
            <person name="Peters R.J."/>
            <person name="Huang L."/>
            <person name="Gao W."/>
        </authorList>
    </citation>
    <scope>NUCLEOTIDE SEQUENCE [LARGE SCALE GENOMIC DNA]</scope>
    <source>
        <strain evidence="19">cv. XIE 37</strain>
        <tissue evidence="18">Leaf</tissue>
    </source>
</reference>
<keyword evidence="8 16" id="KW-0375">Hydrogen ion transport</keyword>
<dbReference type="Gene3D" id="6.10.140.890">
    <property type="match status" value="1"/>
</dbReference>
<dbReference type="FunCoup" id="A0A7J7D5Y2">
    <property type="interactions" value="123"/>
</dbReference>
<dbReference type="GO" id="GO:0046872">
    <property type="term" value="F:metal ion binding"/>
    <property type="evidence" value="ECO:0007669"/>
    <property type="project" value="UniProtKB-KW"/>
</dbReference>
<dbReference type="CDD" id="cd02076">
    <property type="entry name" value="P-type_ATPase_H"/>
    <property type="match status" value="1"/>
</dbReference>
<dbReference type="SUPFAM" id="SSF81665">
    <property type="entry name" value="Calcium ATPase, transmembrane domain M"/>
    <property type="match status" value="1"/>
</dbReference>
<evidence type="ECO:0000313" key="18">
    <source>
        <dbReference type="EMBL" id="KAF5741765.1"/>
    </source>
</evidence>
<dbReference type="InterPro" id="IPR059000">
    <property type="entry name" value="ATPase_P-type_domA"/>
</dbReference>
<dbReference type="FunFam" id="1.20.1110.10:FF:000045">
    <property type="entry name" value="ATPase 4 plasma membrane-type"/>
    <property type="match status" value="1"/>
</dbReference>
<dbReference type="PANTHER" id="PTHR42861">
    <property type="entry name" value="CALCIUM-TRANSPORTING ATPASE"/>
    <property type="match status" value="1"/>
</dbReference>
<keyword evidence="10 16" id="KW-0460">Magnesium</keyword>
<evidence type="ECO:0000313" key="19">
    <source>
        <dbReference type="Proteomes" id="UP000593562"/>
    </source>
</evidence>
<evidence type="ECO:0000256" key="13">
    <source>
        <dbReference type="ARBA" id="ARBA00023065"/>
    </source>
</evidence>
<feature type="transmembrane region" description="Helical" evidence="16">
    <location>
        <begin position="101"/>
        <end position="117"/>
    </location>
</feature>
<dbReference type="EC" id="7.1.2.1" evidence="16"/>
<dbReference type="GO" id="GO:0005886">
    <property type="term" value="C:plasma membrane"/>
    <property type="evidence" value="ECO:0007669"/>
    <property type="project" value="UniProtKB-SubCell"/>
</dbReference>
<dbReference type="Gene3D" id="3.40.50.1000">
    <property type="entry name" value="HAD superfamily/HAD-like"/>
    <property type="match status" value="1"/>
</dbReference>
<evidence type="ECO:0000256" key="12">
    <source>
        <dbReference type="ARBA" id="ARBA00022989"/>
    </source>
</evidence>
<feature type="transmembrane region" description="Helical" evidence="16">
    <location>
        <begin position="66"/>
        <end position="89"/>
    </location>
</feature>
<dbReference type="SUPFAM" id="SSF81653">
    <property type="entry name" value="Calcium ATPase, transduction domain A"/>
    <property type="match status" value="1"/>
</dbReference>
<keyword evidence="11 16" id="KW-1278">Translocase</keyword>
<feature type="transmembrane region" description="Helical" evidence="16">
    <location>
        <begin position="715"/>
        <end position="738"/>
    </location>
</feature>
<dbReference type="GO" id="GO:0016887">
    <property type="term" value="F:ATP hydrolysis activity"/>
    <property type="evidence" value="ECO:0007669"/>
    <property type="project" value="InterPro"/>
</dbReference>
<dbReference type="Gene3D" id="2.70.150.10">
    <property type="entry name" value="Calcium-transporting ATPase, cytoplasmic transduction domain A"/>
    <property type="match status" value="1"/>
</dbReference>
<keyword evidence="13 16" id="KW-0406">Ion transport</keyword>
<keyword evidence="12 16" id="KW-1133">Transmembrane helix</keyword>
<dbReference type="InterPro" id="IPR008250">
    <property type="entry name" value="ATPase_P-typ_transduc_dom_A_sf"/>
</dbReference>
<feature type="transmembrane region" description="Helical" evidence="16">
    <location>
        <begin position="758"/>
        <end position="777"/>
    </location>
</feature>
<dbReference type="Pfam" id="PF00690">
    <property type="entry name" value="Cation_ATPase_N"/>
    <property type="match status" value="1"/>
</dbReference>
<dbReference type="InterPro" id="IPR001757">
    <property type="entry name" value="P_typ_ATPase"/>
</dbReference>
<dbReference type="FunFam" id="3.40.50.1000:FF:000211">
    <property type="entry name" value="Plasma membrane ATPase"/>
    <property type="match status" value="1"/>
</dbReference>
<dbReference type="InParanoid" id="A0A7J7D5Y2"/>
<dbReference type="EMBL" id="JAAARO010000010">
    <property type="protein sequence ID" value="KAF5741765.1"/>
    <property type="molecule type" value="Genomic_DNA"/>
</dbReference>
<dbReference type="SUPFAM" id="SSF56784">
    <property type="entry name" value="HAD-like"/>
    <property type="match status" value="1"/>
</dbReference>
<proteinExistence type="inferred from homology"/>
<keyword evidence="9 16" id="KW-0067">ATP-binding</keyword>
<dbReference type="Proteomes" id="UP000593562">
    <property type="component" value="Unassembled WGS sequence"/>
</dbReference>
<evidence type="ECO:0000256" key="8">
    <source>
        <dbReference type="ARBA" id="ARBA00022781"/>
    </source>
</evidence>
<feature type="transmembrane region" description="Helical" evidence="16">
    <location>
        <begin position="282"/>
        <end position="304"/>
    </location>
</feature>
<evidence type="ECO:0000256" key="10">
    <source>
        <dbReference type="ARBA" id="ARBA00022842"/>
    </source>
</evidence>
<dbReference type="SFLD" id="SFLDG00002">
    <property type="entry name" value="C1.7:_P-type_atpase_like"/>
    <property type="match status" value="1"/>
</dbReference>
<dbReference type="AlphaFoldDB" id="A0A7J7D5Y2"/>
<keyword evidence="7 16" id="KW-0547">Nucleotide-binding</keyword>
<keyword evidence="5 16" id="KW-0812">Transmembrane</keyword>
<dbReference type="Gene3D" id="3.40.1110.10">
    <property type="entry name" value="Calcium-transporting ATPase, cytoplasmic domain N"/>
    <property type="match status" value="1"/>
</dbReference>
<dbReference type="SFLD" id="SFLDS00003">
    <property type="entry name" value="Haloacid_Dehalogenase"/>
    <property type="match status" value="1"/>
</dbReference>
<organism evidence="18 19">
    <name type="scientific">Tripterygium wilfordii</name>
    <name type="common">Thunder God vine</name>
    <dbReference type="NCBI Taxonomy" id="458696"/>
    <lineage>
        <taxon>Eukaryota</taxon>
        <taxon>Viridiplantae</taxon>
        <taxon>Streptophyta</taxon>
        <taxon>Embryophyta</taxon>
        <taxon>Tracheophyta</taxon>
        <taxon>Spermatophyta</taxon>
        <taxon>Magnoliopsida</taxon>
        <taxon>eudicotyledons</taxon>
        <taxon>Gunneridae</taxon>
        <taxon>Pentapetalae</taxon>
        <taxon>rosids</taxon>
        <taxon>fabids</taxon>
        <taxon>Celastrales</taxon>
        <taxon>Celastraceae</taxon>
        <taxon>Tripterygium</taxon>
    </lineage>
</organism>
<dbReference type="GO" id="GO:0005524">
    <property type="term" value="F:ATP binding"/>
    <property type="evidence" value="ECO:0007669"/>
    <property type="project" value="UniProtKB-UniRule"/>
</dbReference>
<dbReference type="PRINTS" id="PR00119">
    <property type="entry name" value="CATATPASE"/>
</dbReference>
<dbReference type="InterPro" id="IPR006534">
    <property type="entry name" value="P-type_ATPase_IIIA"/>
</dbReference>
<sequence length="953" mass="104985">MADNGGISLEEIKNENVDLENIPVDEVFGQLKCSREGLSSEEGQTRLQIFGPNKLEEKNESKLLKFLGFMWNPLSWVMEIAAIMAIALANGGGKPPDWQDFIGIVALLFINSTISFIEENNAGNAAAALMAGLAPKAKVLRDGRWSEQEAAILVPGDVISIKLGDIVPADARLLEGDPLKIDQSSLTGESLPVTKNPGDEVFSGSTCKQGEIEAVVIATGVHTFFGKAAHLVDSTNREGHFQKVLTAIGNFCICSIAVGMIIEIIVMYPIQHRRYRDGIDNLLVLLIGGIPIAMPTVLSVTMAIGSHRLSQQGAITKRMTAIEEMAGMDVLCSDKTGTLTLNKLTVDKTMVEVFVKDVDKDTLLLFAARASRVENQDAIDACIVGMLGDPKEARAGINEVHFLPFNPVDKRTAITYIDSDGSWHRISKGAPEQIIELCDLREDVKKKAHAIIDKFADRGLRALAVSKQAVPEKNKESPGAPWQFVGLLPLFDPPRHDSAETIRRALHLGVNVKMITGDQLAIGKETGRRLGMGTNMYPSSALLGQHKDESLSGLPVDELIEKADGFAGVFPEHKYEIVKRLQDRKHICGMTGDGVNDAPALKRADIGIAVADATDAARSASDIVLTEPGLSVIVSAVLTSRAIFQRMKNYTIYAVSITIRIVMGFMLIALIWKFDFSPFMVLIIAILNDGTIMTISKDRVKPSPMPDSWKLKEIFATGIVLGAYLAIMTVIFFWAAHTSDFFSEKFNVRSIRDNTEELTAAVYLQVSIVSQALIFVTRSRSWSFIERPGLLLVSAFAIAQLIATFIAVYANWGFARMKGIGWGWAGLIWLYSLIFYIPLDILKFLIRFALSGRAWDNLLQNKTAFTTKKNYGKEEREAQWAVAHRTLHGLQPPESSELFNDKNYRELSEIAEQAKKRAEVARLRELHTLKGHVESVVKLKGLDIETIQQHYTV</sequence>
<evidence type="ECO:0000256" key="3">
    <source>
        <dbReference type="ARBA" id="ARBA00022448"/>
    </source>
</evidence>
<dbReference type="FunFam" id="2.70.150.10:FF:000004">
    <property type="entry name" value="Plasma membrane ATPase"/>
    <property type="match status" value="1"/>
</dbReference>
<keyword evidence="6" id="KW-0479">Metal-binding</keyword>
<evidence type="ECO:0000256" key="6">
    <source>
        <dbReference type="ARBA" id="ARBA00022723"/>
    </source>
</evidence>
<comment type="caution">
    <text evidence="18">The sequence shown here is derived from an EMBL/GenBank/DDBJ whole genome shotgun (WGS) entry which is preliminary data.</text>
</comment>
<dbReference type="PRINTS" id="PR00120">
    <property type="entry name" value="HATPASE"/>
</dbReference>
<dbReference type="SMART" id="SM00831">
    <property type="entry name" value="Cation_ATPase_N"/>
    <property type="match status" value="1"/>
</dbReference>
<dbReference type="InterPro" id="IPR023299">
    <property type="entry name" value="ATPase_P-typ_cyto_dom_N"/>
</dbReference>
<feature type="transmembrane region" description="Helical" evidence="16">
    <location>
        <begin position="789"/>
        <end position="810"/>
    </location>
</feature>
<evidence type="ECO:0000256" key="4">
    <source>
        <dbReference type="ARBA" id="ARBA00022553"/>
    </source>
</evidence>
<keyword evidence="14 16" id="KW-0472">Membrane</keyword>
<evidence type="ECO:0000256" key="15">
    <source>
        <dbReference type="ARBA" id="ARBA00048122"/>
    </source>
</evidence>
<evidence type="ECO:0000256" key="14">
    <source>
        <dbReference type="ARBA" id="ARBA00023136"/>
    </source>
</evidence>
<dbReference type="Pfam" id="PF00702">
    <property type="entry name" value="Hydrolase"/>
    <property type="match status" value="1"/>
</dbReference>
<accession>A0A7J7D5Y2</accession>
<evidence type="ECO:0000256" key="9">
    <source>
        <dbReference type="ARBA" id="ARBA00022840"/>
    </source>
</evidence>
<dbReference type="GO" id="GO:0120029">
    <property type="term" value="P:proton export across plasma membrane"/>
    <property type="evidence" value="ECO:0007669"/>
    <property type="project" value="UniProtKB-UniRule"/>
</dbReference>
<feature type="transmembrane region" description="Helical" evidence="16">
    <location>
        <begin position="650"/>
        <end position="672"/>
    </location>
</feature>
<evidence type="ECO:0000256" key="5">
    <source>
        <dbReference type="ARBA" id="ARBA00022692"/>
    </source>
</evidence>
<evidence type="ECO:0000256" key="7">
    <source>
        <dbReference type="ARBA" id="ARBA00022741"/>
    </source>
</evidence>
<dbReference type="PROSITE" id="PS00154">
    <property type="entry name" value="ATPASE_E1_E2"/>
    <property type="match status" value="1"/>
</dbReference>
<dbReference type="Pfam" id="PF00122">
    <property type="entry name" value="E1-E2_ATPase"/>
    <property type="match status" value="1"/>
</dbReference>
<gene>
    <name evidence="18" type="ORF">HS088_TW10G00771</name>
</gene>
<feature type="domain" description="Cation-transporting P-type ATPase N-terminal" evidence="17">
    <location>
        <begin position="18"/>
        <end position="90"/>
    </location>
</feature>
<evidence type="ECO:0000259" key="17">
    <source>
        <dbReference type="SMART" id="SM00831"/>
    </source>
</evidence>
<feature type="transmembrane region" description="Helical" evidence="16">
    <location>
        <begin position="822"/>
        <end position="846"/>
    </location>
</feature>
<dbReference type="NCBIfam" id="TIGR01647">
    <property type="entry name" value="ATPase-IIIA_H"/>
    <property type="match status" value="1"/>
</dbReference>
<dbReference type="InterPro" id="IPR004014">
    <property type="entry name" value="ATPase_P-typ_cation-transptr_N"/>
</dbReference>
<evidence type="ECO:0000256" key="2">
    <source>
        <dbReference type="ARBA" id="ARBA00008804"/>
    </source>
</evidence>
<feature type="transmembrane region" description="Helical" evidence="16">
    <location>
        <begin position="244"/>
        <end position="270"/>
    </location>
</feature>
<dbReference type="Gene3D" id="1.20.1110.10">
    <property type="entry name" value="Calcium-transporting ATPase, transmembrane domain"/>
    <property type="match status" value="1"/>
</dbReference>
<evidence type="ECO:0000256" key="11">
    <source>
        <dbReference type="ARBA" id="ARBA00022967"/>
    </source>
</evidence>
<evidence type="ECO:0000256" key="1">
    <source>
        <dbReference type="ARBA" id="ARBA00004141"/>
    </source>
</evidence>